<name>A0AAN6YKU4_9PEZI</name>
<organism evidence="1 2">
    <name type="scientific">Podospora fimiseda</name>
    <dbReference type="NCBI Taxonomy" id="252190"/>
    <lineage>
        <taxon>Eukaryota</taxon>
        <taxon>Fungi</taxon>
        <taxon>Dikarya</taxon>
        <taxon>Ascomycota</taxon>
        <taxon>Pezizomycotina</taxon>
        <taxon>Sordariomycetes</taxon>
        <taxon>Sordariomycetidae</taxon>
        <taxon>Sordariales</taxon>
        <taxon>Podosporaceae</taxon>
        <taxon>Podospora</taxon>
    </lineage>
</organism>
<dbReference type="EMBL" id="MU865583">
    <property type="protein sequence ID" value="KAK4221118.1"/>
    <property type="molecule type" value="Genomic_DNA"/>
</dbReference>
<sequence>MTTAEFHFFPLLSWELRDMIWKFAIWPALPGAHVFRVYNGMDFEQRNPEHEASRNYELFLRPGLTWRLAAEVPTEGRWL</sequence>
<protein>
    <submittedName>
        <fullName evidence="1">Uncharacterized protein</fullName>
    </submittedName>
</protein>
<keyword evidence="2" id="KW-1185">Reference proteome</keyword>
<dbReference type="Proteomes" id="UP001301958">
    <property type="component" value="Unassembled WGS sequence"/>
</dbReference>
<evidence type="ECO:0000313" key="1">
    <source>
        <dbReference type="EMBL" id="KAK4221118.1"/>
    </source>
</evidence>
<proteinExistence type="predicted"/>
<accession>A0AAN6YKU4</accession>
<reference evidence="1" key="2">
    <citation type="submission" date="2023-05" db="EMBL/GenBank/DDBJ databases">
        <authorList>
            <consortium name="Lawrence Berkeley National Laboratory"/>
            <person name="Steindorff A."/>
            <person name="Hensen N."/>
            <person name="Bonometti L."/>
            <person name="Westerberg I."/>
            <person name="Brannstrom I.O."/>
            <person name="Guillou S."/>
            <person name="Cros-Aarteil S."/>
            <person name="Calhoun S."/>
            <person name="Haridas S."/>
            <person name="Kuo A."/>
            <person name="Mondo S."/>
            <person name="Pangilinan J."/>
            <person name="Riley R."/>
            <person name="Labutti K."/>
            <person name="Andreopoulos B."/>
            <person name="Lipzen A."/>
            <person name="Chen C."/>
            <person name="Yanf M."/>
            <person name="Daum C."/>
            <person name="Ng V."/>
            <person name="Clum A."/>
            <person name="Ohm R."/>
            <person name="Martin F."/>
            <person name="Silar P."/>
            <person name="Natvig D."/>
            <person name="Lalanne C."/>
            <person name="Gautier V."/>
            <person name="Ament-Velasquez S.L."/>
            <person name="Kruys A."/>
            <person name="Hutchinson M.I."/>
            <person name="Powell A.J."/>
            <person name="Barry K."/>
            <person name="Miller A.N."/>
            <person name="Grigoriev I.V."/>
            <person name="Debuchy R."/>
            <person name="Gladieux P."/>
            <person name="Thoren M.H."/>
            <person name="Johannesson H."/>
        </authorList>
    </citation>
    <scope>NUCLEOTIDE SEQUENCE</scope>
    <source>
        <strain evidence="1">CBS 990.96</strain>
    </source>
</reference>
<comment type="caution">
    <text evidence="1">The sequence shown here is derived from an EMBL/GenBank/DDBJ whole genome shotgun (WGS) entry which is preliminary data.</text>
</comment>
<dbReference type="AlphaFoldDB" id="A0AAN6YKU4"/>
<reference evidence="1" key="1">
    <citation type="journal article" date="2023" name="Mol. Phylogenet. Evol.">
        <title>Genome-scale phylogeny and comparative genomics of the fungal order Sordariales.</title>
        <authorList>
            <person name="Hensen N."/>
            <person name="Bonometti L."/>
            <person name="Westerberg I."/>
            <person name="Brannstrom I.O."/>
            <person name="Guillou S."/>
            <person name="Cros-Aarteil S."/>
            <person name="Calhoun S."/>
            <person name="Haridas S."/>
            <person name="Kuo A."/>
            <person name="Mondo S."/>
            <person name="Pangilinan J."/>
            <person name="Riley R."/>
            <person name="LaButti K."/>
            <person name="Andreopoulos B."/>
            <person name="Lipzen A."/>
            <person name="Chen C."/>
            <person name="Yan M."/>
            <person name="Daum C."/>
            <person name="Ng V."/>
            <person name="Clum A."/>
            <person name="Steindorff A."/>
            <person name="Ohm R.A."/>
            <person name="Martin F."/>
            <person name="Silar P."/>
            <person name="Natvig D.O."/>
            <person name="Lalanne C."/>
            <person name="Gautier V."/>
            <person name="Ament-Velasquez S.L."/>
            <person name="Kruys A."/>
            <person name="Hutchinson M.I."/>
            <person name="Powell A.J."/>
            <person name="Barry K."/>
            <person name="Miller A.N."/>
            <person name="Grigoriev I.V."/>
            <person name="Debuchy R."/>
            <person name="Gladieux P."/>
            <person name="Hiltunen Thoren M."/>
            <person name="Johannesson H."/>
        </authorList>
    </citation>
    <scope>NUCLEOTIDE SEQUENCE</scope>
    <source>
        <strain evidence="1">CBS 990.96</strain>
    </source>
</reference>
<gene>
    <name evidence="1" type="ORF">QBC38DRAFT_492684</name>
</gene>
<evidence type="ECO:0000313" key="2">
    <source>
        <dbReference type="Proteomes" id="UP001301958"/>
    </source>
</evidence>